<proteinExistence type="predicted"/>
<accession>A0ABR4Z7S1</accession>
<organism evidence="2 3">
    <name type="scientific">Nocardia vulneris</name>
    <dbReference type="NCBI Taxonomy" id="1141657"/>
    <lineage>
        <taxon>Bacteria</taxon>
        <taxon>Bacillati</taxon>
        <taxon>Actinomycetota</taxon>
        <taxon>Actinomycetes</taxon>
        <taxon>Mycobacteriales</taxon>
        <taxon>Nocardiaceae</taxon>
        <taxon>Nocardia</taxon>
    </lineage>
</organism>
<name>A0ABR4Z7S1_9NOCA</name>
<evidence type="ECO:0000313" key="2">
    <source>
        <dbReference type="EMBL" id="KIA61313.1"/>
    </source>
</evidence>
<comment type="caution">
    <text evidence="2">The sequence shown here is derived from an EMBL/GenBank/DDBJ whole genome shotgun (WGS) entry which is preliminary data.</text>
</comment>
<dbReference type="Proteomes" id="UP000031364">
    <property type="component" value="Unassembled WGS sequence"/>
</dbReference>
<evidence type="ECO:0000313" key="3">
    <source>
        <dbReference type="Proteomes" id="UP000031364"/>
    </source>
</evidence>
<dbReference type="EMBL" id="JNFP01000047">
    <property type="protein sequence ID" value="KIA61313.1"/>
    <property type="molecule type" value="Genomic_DNA"/>
</dbReference>
<evidence type="ECO:0000256" key="1">
    <source>
        <dbReference type="SAM" id="MobiDB-lite"/>
    </source>
</evidence>
<protein>
    <submittedName>
        <fullName evidence="2">Uncharacterized protein</fullName>
    </submittedName>
</protein>
<feature type="region of interest" description="Disordered" evidence="1">
    <location>
        <begin position="1"/>
        <end position="20"/>
    </location>
</feature>
<feature type="region of interest" description="Disordered" evidence="1">
    <location>
        <begin position="38"/>
        <end position="67"/>
    </location>
</feature>
<reference evidence="2 3" key="1">
    <citation type="journal article" date="2014" name="Int. J. Syst. Evol. Microbiol.">
        <title>Nocardia vulneris sp. nov., isolated from wounds of human patients in North America.</title>
        <authorList>
            <person name="Lasker B.A."/>
            <person name="Bell M."/>
            <person name="Klenk H.P."/>
            <person name="Sproer C."/>
            <person name="Schumann C."/>
            <person name="Schumann P."/>
            <person name="Brown J.M."/>
        </authorList>
    </citation>
    <scope>NUCLEOTIDE SEQUENCE [LARGE SCALE GENOMIC DNA]</scope>
    <source>
        <strain evidence="2 3">W9851</strain>
    </source>
</reference>
<keyword evidence="3" id="KW-1185">Reference proteome</keyword>
<gene>
    <name evidence="2" type="ORF">FG87_31585</name>
</gene>
<dbReference type="RefSeq" id="WP_043677817.1">
    <property type="nucleotide sequence ID" value="NZ_BDCI01000047.1"/>
</dbReference>
<sequence length="67" mass="7059">MPEIRIDTGGGPGHLGPQRLSDEFTTLRTELARYGEDASRGIGQDLPSTFDVIGGPVAGSNRTASRC</sequence>